<dbReference type="Proteomes" id="UP001256827">
    <property type="component" value="Chromosome"/>
</dbReference>
<keyword evidence="1" id="KW-0472">Membrane</keyword>
<feature type="transmembrane region" description="Helical" evidence="1">
    <location>
        <begin position="32"/>
        <end position="50"/>
    </location>
</feature>
<feature type="transmembrane region" description="Helical" evidence="1">
    <location>
        <begin position="333"/>
        <end position="351"/>
    </location>
</feature>
<accession>A0ABY9T9U5</accession>
<evidence type="ECO:0000313" key="2">
    <source>
        <dbReference type="EMBL" id="WNC15966.1"/>
    </source>
</evidence>
<feature type="transmembrane region" description="Helical" evidence="1">
    <location>
        <begin position="270"/>
        <end position="291"/>
    </location>
</feature>
<keyword evidence="1" id="KW-1133">Transmembrane helix</keyword>
<name>A0ABY9T9U5_BREBE</name>
<dbReference type="InterPro" id="IPR017516">
    <property type="entry name" value="AbrB_dup"/>
</dbReference>
<dbReference type="PANTHER" id="PTHR38457">
    <property type="entry name" value="REGULATOR ABRB-RELATED"/>
    <property type="match status" value="1"/>
</dbReference>
<sequence length="363" mass="39252">MAGQRLGSFLLTFLIAVLGGLAFQWLHLPIPWLLGPMLFVLVGTKLWKSFRPFWPGTVRDTGMIVIGYTVGLSFTMATLRQIGQQLPSMILLTALLLLCAFCIALLVSKVSRIPFPTVLMGSIPGGLSQMIPLAEEIKGVDLTVVTFLQVSRLLMIIFFVPMLIFSPFFGLEGVDHQLIAGQASASWSGLYPHVLLFAVACTACALLGKRIHFPAAFFLGPMIATILINLSGYSGPGLPTLLLNASQLAIGGYIGLLLKPEQLRNKLAMAVLAILSGAVLISCSLGLSYLLTTLHAVSFVTAFLGLSPGGMDQMGIIAKEVHADLSVVICYQLFRTLFIFLIVPFLIKLIFRSRLRGKVAETT</sequence>
<dbReference type="NCBIfam" id="TIGR03082">
    <property type="entry name" value="Gneg_AbrB_dup"/>
    <property type="match status" value="2"/>
</dbReference>
<dbReference type="Pfam" id="PF05145">
    <property type="entry name" value="AbrB"/>
    <property type="match status" value="1"/>
</dbReference>
<organism evidence="2 3">
    <name type="scientific">Brevibacillus brevis</name>
    <name type="common">Bacillus brevis</name>
    <dbReference type="NCBI Taxonomy" id="1393"/>
    <lineage>
        <taxon>Bacteria</taxon>
        <taxon>Bacillati</taxon>
        <taxon>Bacillota</taxon>
        <taxon>Bacilli</taxon>
        <taxon>Bacillales</taxon>
        <taxon>Paenibacillaceae</taxon>
        <taxon>Brevibacillus</taxon>
    </lineage>
</organism>
<dbReference type="RefSeq" id="WP_310770218.1">
    <property type="nucleotide sequence ID" value="NZ_CP134050.1"/>
</dbReference>
<feature type="transmembrane region" description="Helical" evidence="1">
    <location>
        <begin position="153"/>
        <end position="170"/>
    </location>
</feature>
<dbReference type="PIRSF" id="PIRSF038991">
    <property type="entry name" value="Protein_AbrB"/>
    <property type="match status" value="1"/>
</dbReference>
<evidence type="ECO:0000256" key="1">
    <source>
        <dbReference type="SAM" id="Phobius"/>
    </source>
</evidence>
<dbReference type="EMBL" id="CP134050">
    <property type="protein sequence ID" value="WNC15966.1"/>
    <property type="molecule type" value="Genomic_DNA"/>
</dbReference>
<feature type="transmembrane region" description="Helical" evidence="1">
    <location>
        <begin position="62"/>
        <end position="82"/>
    </location>
</feature>
<dbReference type="InterPro" id="IPR007820">
    <property type="entry name" value="AbrB_fam"/>
</dbReference>
<feature type="transmembrane region" description="Helical" evidence="1">
    <location>
        <begin position="215"/>
        <end position="235"/>
    </location>
</feature>
<protein>
    <submittedName>
        <fullName evidence="2">AbrB family transcriptional regulator</fullName>
    </submittedName>
</protein>
<gene>
    <name evidence="2" type="ORF">RGB73_06515</name>
</gene>
<keyword evidence="3" id="KW-1185">Reference proteome</keyword>
<feature type="transmembrane region" description="Helical" evidence="1">
    <location>
        <begin position="88"/>
        <end position="107"/>
    </location>
</feature>
<reference evidence="2 3" key="1">
    <citation type="submission" date="2023-09" db="EMBL/GenBank/DDBJ databases">
        <title>Complete Genome and Methylome dissection of Bacillus brevis NEB573 original source of BbsI restriction endonuclease.</title>
        <authorList>
            <person name="Fomenkov A."/>
            <person name="Roberts R.D."/>
        </authorList>
    </citation>
    <scope>NUCLEOTIDE SEQUENCE [LARGE SCALE GENOMIC DNA]</scope>
    <source>
        <strain evidence="2 3">NEB573</strain>
    </source>
</reference>
<keyword evidence="1" id="KW-0812">Transmembrane</keyword>
<feature type="transmembrane region" description="Helical" evidence="1">
    <location>
        <begin position="190"/>
        <end position="208"/>
    </location>
</feature>
<proteinExistence type="predicted"/>
<dbReference type="PANTHER" id="PTHR38457:SF1">
    <property type="entry name" value="REGULATOR ABRB-RELATED"/>
    <property type="match status" value="1"/>
</dbReference>
<evidence type="ECO:0000313" key="3">
    <source>
        <dbReference type="Proteomes" id="UP001256827"/>
    </source>
</evidence>